<dbReference type="Proteomes" id="UP000430345">
    <property type="component" value="Unassembled WGS sequence"/>
</dbReference>
<dbReference type="InterPro" id="IPR009056">
    <property type="entry name" value="Cyt_c-like_dom"/>
</dbReference>
<comment type="cofactor">
    <cofactor evidence="1">
        <name>Mg(2+)</name>
        <dbReference type="ChEBI" id="CHEBI:18420"/>
    </cofactor>
</comment>
<dbReference type="SUPFAM" id="SSF50249">
    <property type="entry name" value="Nucleic acid-binding proteins"/>
    <property type="match status" value="1"/>
</dbReference>
<keyword evidence="6 7" id="KW-0408">Iron</keyword>
<proteinExistence type="predicted"/>
<sequence length="478" mass="55619">MRNIFIERREKLLRVAIKDNNILKACYIEEESNEPIPGEIYKGIVKKLVPAIKSAFLDIGFNKQAYMLCEDKSIKCGDELIVEVVKESIGSKGAKVTPKFSIAGRFVVLETSHNDINVSKKINNEQLRRDLKESLLKSKDIGITVRTKAENVHISIIQQEIKDLNEVYCNVIRNAKYSLHPKKIYGDIGLISKVIRENITSDTNEILVDSKEDYEILKESLEECERKKIELYEEKRTLFDYYGIEKEILSLRNNKVNLKCGGYIVIDKTEAMYVIDVNSGKHTTAKNMEKTAEETNLEAAKEIARQIKVRNLSGIILIDFIDMHKGENKRKVLDLLKEELNNDKQKSKIFPFTELNLVQISRARKGKSIYEYIEESCDMCHGYGKRLKLSYIYLLVKNEILKKDVEGKINDFHIEINSIYEKHIREDIFNFLKNIGALNLNIYLEFKDFNEFYKVEPLIFKKQIDNVKEYLVKNIEKY</sequence>
<name>A0A6I1MHX7_9CLOT</name>
<dbReference type="PROSITE" id="PS51007">
    <property type="entry name" value="CYTC"/>
    <property type="match status" value="1"/>
</dbReference>
<dbReference type="GO" id="GO:0003723">
    <property type="term" value="F:RNA binding"/>
    <property type="evidence" value="ECO:0007669"/>
    <property type="project" value="UniProtKB-KW"/>
</dbReference>
<evidence type="ECO:0000313" key="10">
    <source>
        <dbReference type="EMBL" id="MPQ42484.1"/>
    </source>
</evidence>
<reference evidence="10 11" key="1">
    <citation type="submission" date="2019-10" db="EMBL/GenBank/DDBJ databases">
        <title>The Genome Sequence of Clostridium tarantellae Isolated from Fish Brain.</title>
        <authorList>
            <person name="Bano L."/>
            <person name="Kiel M."/>
            <person name="Sales G."/>
            <person name="Doxey A.C."/>
            <person name="Mansfield M.J."/>
            <person name="Schiavone M."/>
            <person name="Rossetto O."/>
            <person name="Pirazzini M."/>
            <person name="Dobrindt U."/>
            <person name="Montecucco C."/>
        </authorList>
    </citation>
    <scope>NUCLEOTIDE SEQUENCE [LARGE SCALE GENOMIC DNA]</scope>
    <source>
        <strain evidence="10 11">DSM 3997</strain>
    </source>
</reference>
<gene>
    <name evidence="10" type="ORF">GBZ86_01705</name>
</gene>
<dbReference type="InterPro" id="IPR019307">
    <property type="entry name" value="RNA-bd_AU-1/RNase_E/G"/>
</dbReference>
<dbReference type="GO" id="GO:0006364">
    <property type="term" value="P:rRNA processing"/>
    <property type="evidence" value="ECO:0007669"/>
    <property type="project" value="TreeGrafter"/>
</dbReference>
<dbReference type="InterPro" id="IPR004659">
    <property type="entry name" value="RNase_E/G"/>
</dbReference>
<keyword evidence="8" id="KW-0175">Coiled coil</keyword>
<dbReference type="Pfam" id="PF10150">
    <property type="entry name" value="RNase_E_G"/>
    <property type="match status" value="1"/>
</dbReference>
<dbReference type="EMBL" id="WHJC01000009">
    <property type="protein sequence ID" value="MPQ42484.1"/>
    <property type="molecule type" value="Genomic_DNA"/>
</dbReference>
<protein>
    <submittedName>
        <fullName evidence="10">Rne/Rng family ribonuclease</fullName>
    </submittedName>
</protein>
<evidence type="ECO:0000256" key="6">
    <source>
        <dbReference type="ARBA" id="ARBA00023004"/>
    </source>
</evidence>
<comment type="caution">
    <text evidence="10">The sequence shown here is derived from an EMBL/GenBank/DDBJ whole genome shotgun (WGS) entry which is preliminary data.</text>
</comment>
<dbReference type="PANTHER" id="PTHR30001:SF0">
    <property type="entry name" value="RIBONUCLEASE G"/>
    <property type="match status" value="1"/>
</dbReference>
<evidence type="ECO:0000259" key="9">
    <source>
        <dbReference type="PROSITE" id="PS51007"/>
    </source>
</evidence>
<keyword evidence="7" id="KW-0349">Heme</keyword>
<dbReference type="AlphaFoldDB" id="A0A6I1MHX7"/>
<evidence type="ECO:0000256" key="4">
    <source>
        <dbReference type="ARBA" id="ARBA00022842"/>
    </source>
</evidence>
<accession>A0A6I1MHX7</accession>
<dbReference type="GO" id="GO:0016787">
    <property type="term" value="F:hydrolase activity"/>
    <property type="evidence" value="ECO:0007669"/>
    <property type="project" value="UniProtKB-KW"/>
</dbReference>
<keyword evidence="3" id="KW-0378">Hydrolase</keyword>
<evidence type="ECO:0000256" key="8">
    <source>
        <dbReference type="SAM" id="Coils"/>
    </source>
</evidence>
<evidence type="ECO:0000256" key="1">
    <source>
        <dbReference type="ARBA" id="ARBA00001946"/>
    </source>
</evidence>
<dbReference type="GO" id="GO:0020037">
    <property type="term" value="F:heme binding"/>
    <property type="evidence" value="ECO:0007669"/>
    <property type="project" value="InterPro"/>
</dbReference>
<keyword evidence="4" id="KW-0460">Magnesium</keyword>
<dbReference type="OrthoDB" id="9804278at2"/>
<feature type="domain" description="Cytochrome c" evidence="9">
    <location>
        <begin position="361"/>
        <end position="475"/>
    </location>
</feature>
<keyword evidence="2 7" id="KW-0479">Metal-binding</keyword>
<dbReference type="NCBIfam" id="TIGR00757">
    <property type="entry name" value="RNaseEG"/>
    <property type="match status" value="1"/>
</dbReference>
<dbReference type="GO" id="GO:0009055">
    <property type="term" value="F:electron transfer activity"/>
    <property type="evidence" value="ECO:0007669"/>
    <property type="project" value="InterPro"/>
</dbReference>
<dbReference type="GO" id="GO:0005737">
    <property type="term" value="C:cytoplasm"/>
    <property type="evidence" value="ECO:0007669"/>
    <property type="project" value="TreeGrafter"/>
</dbReference>
<evidence type="ECO:0000256" key="3">
    <source>
        <dbReference type="ARBA" id="ARBA00022801"/>
    </source>
</evidence>
<evidence type="ECO:0000256" key="7">
    <source>
        <dbReference type="PROSITE-ProRule" id="PRU00433"/>
    </source>
</evidence>
<dbReference type="PANTHER" id="PTHR30001">
    <property type="entry name" value="RIBONUCLEASE"/>
    <property type="match status" value="1"/>
</dbReference>
<organism evidence="10 11">
    <name type="scientific">Clostridium tarantellae</name>
    <dbReference type="NCBI Taxonomy" id="39493"/>
    <lineage>
        <taxon>Bacteria</taxon>
        <taxon>Bacillati</taxon>
        <taxon>Bacillota</taxon>
        <taxon>Clostridia</taxon>
        <taxon>Eubacteriales</taxon>
        <taxon>Clostridiaceae</taxon>
        <taxon>Clostridium</taxon>
    </lineage>
</organism>
<evidence type="ECO:0000256" key="5">
    <source>
        <dbReference type="ARBA" id="ARBA00022884"/>
    </source>
</evidence>
<dbReference type="GO" id="GO:0046872">
    <property type="term" value="F:metal ion binding"/>
    <property type="evidence" value="ECO:0007669"/>
    <property type="project" value="UniProtKB-KW"/>
</dbReference>
<keyword evidence="5" id="KW-0694">RNA-binding</keyword>
<keyword evidence="11" id="KW-1185">Reference proteome</keyword>
<feature type="coiled-coil region" evidence="8">
    <location>
        <begin position="207"/>
        <end position="234"/>
    </location>
</feature>
<dbReference type="RefSeq" id="WP_152887150.1">
    <property type="nucleotide sequence ID" value="NZ_WHJC01000009.1"/>
</dbReference>
<evidence type="ECO:0000313" key="11">
    <source>
        <dbReference type="Proteomes" id="UP000430345"/>
    </source>
</evidence>
<dbReference type="Gene3D" id="2.40.50.140">
    <property type="entry name" value="Nucleic acid-binding proteins"/>
    <property type="match status" value="1"/>
</dbReference>
<dbReference type="CDD" id="cd04453">
    <property type="entry name" value="S1_RNase_E"/>
    <property type="match status" value="1"/>
</dbReference>
<dbReference type="InterPro" id="IPR012340">
    <property type="entry name" value="NA-bd_OB-fold"/>
</dbReference>
<dbReference type="GO" id="GO:0004540">
    <property type="term" value="F:RNA nuclease activity"/>
    <property type="evidence" value="ECO:0007669"/>
    <property type="project" value="InterPro"/>
</dbReference>
<evidence type="ECO:0000256" key="2">
    <source>
        <dbReference type="ARBA" id="ARBA00022723"/>
    </source>
</evidence>